<sequence>MNFSTLESKFKNIEKRQHALNSYFNPLTKGGPKHYCIKDLFQDFQYDTRLYGLGKFLKVSSDPPTKPFKKSSQPVINKNPISDPQTNRIEKYHRLIKSTDLEALSIKEVIPKVKIIKKYKERASSNLSKLKDLSLLEKCKLTPKDEYFGLFSNTKISTITEGHKNSKSNKMSNEWITSYKPSRQNSKSSFDMFKSDNDYKQNPNIQLVKKAVKEKSQIHPKEYSVEKYYKEKPIERFKLDKGKYKKSAKIQPQKLKWFEIKYQNSPYWKPMVQGIIELTLINNDKYPNTCFNVQENQVVNIMDISWLEHWQNTTFRVQVKNNDYFEYYLHFGEENDHKQKQVEEIIESFLVNCKPERKKNASVSPVNPLALKKISEKSPMRSKSTIKLPLIAEKTAEVFEGNYDNPITQRLVKYRESMTRFYPASFQANLTIFEMHDMIENRYSKNKKEAVEIVDEEVKFELKGNKLIND</sequence>
<feature type="region of interest" description="Disordered" evidence="1">
    <location>
        <begin position="64"/>
        <end position="84"/>
    </location>
</feature>
<organism evidence="2 3">
    <name type="scientific">Stentor coeruleus</name>
    <dbReference type="NCBI Taxonomy" id="5963"/>
    <lineage>
        <taxon>Eukaryota</taxon>
        <taxon>Sar</taxon>
        <taxon>Alveolata</taxon>
        <taxon>Ciliophora</taxon>
        <taxon>Postciliodesmatophora</taxon>
        <taxon>Heterotrichea</taxon>
        <taxon>Heterotrichida</taxon>
        <taxon>Stentoridae</taxon>
        <taxon>Stentor</taxon>
    </lineage>
</organism>
<accession>A0A1R2BA59</accession>
<gene>
    <name evidence="2" type="ORF">SteCoe_27610</name>
</gene>
<protein>
    <submittedName>
        <fullName evidence="2">Uncharacterized protein</fullName>
    </submittedName>
</protein>
<dbReference type="EMBL" id="MPUH01000806">
    <property type="protein sequence ID" value="OMJ73649.1"/>
    <property type="molecule type" value="Genomic_DNA"/>
</dbReference>
<comment type="caution">
    <text evidence="2">The sequence shown here is derived from an EMBL/GenBank/DDBJ whole genome shotgun (WGS) entry which is preliminary data.</text>
</comment>
<proteinExistence type="predicted"/>
<evidence type="ECO:0000256" key="1">
    <source>
        <dbReference type="SAM" id="MobiDB-lite"/>
    </source>
</evidence>
<evidence type="ECO:0000313" key="3">
    <source>
        <dbReference type="Proteomes" id="UP000187209"/>
    </source>
</evidence>
<dbReference type="AlphaFoldDB" id="A0A1R2BA59"/>
<keyword evidence="3" id="KW-1185">Reference proteome</keyword>
<name>A0A1R2BA59_9CILI</name>
<evidence type="ECO:0000313" key="2">
    <source>
        <dbReference type="EMBL" id="OMJ73649.1"/>
    </source>
</evidence>
<dbReference type="Proteomes" id="UP000187209">
    <property type="component" value="Unassembled WGS sequence"/>
</dbReference>
<reference evidence="2 3" key="1">
    <citation type="submission" date="2016-11" db="EMBL/GenBank/DDBJ databases">
        <title>The macronuclear genome of Stentor coeruleus: a giant cell with tiny introns.</title>
        <authorList>
            <person name="Slabodnick M."/>
            <person name="Ruby J.G."/>
            <person name="Reiff S.B."/>
            <person name="Swart E.C."/>
            <person name="Gosai S."/>
            <person name="Prabakaran S."/>
            <person name="Witkowska E."/>
            <person name="Larue G.E."/>
            <person name="Fisher S."/>
            <person name="Freeman R.M."/>
            <person name="Gunawardena J."/>
            <person name="Chu W."/>
            <person name="Stover N.A."/>
            <person name="Gregory B.D."/>
            <person name="Nowacki M."/>
            <person name="Derisi J."/>
            <person name="Roy S.W."/>
            <person name="Marshall W.F."/>
            <person name="Sood P."/>
        </authorList>
    </citation>
    <scope>NUCLEOTIDE SEQUENCE [LARGE SCALE GENOMIC DNA]</scope>
    <source>
        <strain evidence="2">WM001</strain>
    </source>
</reference>
<feature type="compositionally biased region" description="Polar residues" evidence="1">
    <location>
        <begin position="70"/>
        <end position="84"/>
    </location>
</feature>